<evidence type="ECO:0000313" key="2">
    <source>
        <dbReference type="EMBL" id="CAG7732380.1"/>
    </source>
</evidence>
<dbReference type="Proteomes" id="UP000708208">
    <property type="component" value="Unassembled WGS sequence"/>
</dbReference>
<protein>
    <submittedName>
        <fullName evidence="2">Uncharacterized protein</fullName>
    </submittedName>
</protein>
<evidence type="ECO:0000256" key="1">
    <source>
        <dbReference type="SAM" id="MobiDB-lite"/>
    </source>
</evidence>
<keyword evidence="3" id="KW-1185">Reference proteome</keyword>
<dbReference type="AlphaFoldDB" id="A0A8J2P5B6"/>
<evidence type="ECO:0000313" key="3">
    <source>
        <dbReference type="Proteomes" id="UP000708208"/>
    </source>
</evidence>
<comment type="caution">
    <text evidence="2">The sequence shown here is derived from an EMBL/GenBank/DDBJ whole genome shotgun (WGS) entry which is preliminary data.</text>
</comment>
<proteinExistence type="predicted"/>
<organism evidence="2 3">
    <name type="scientific">Allacma fusca</name>
    <dbReference type="NCBI Taxonomy" id="39272"/>
    <lineage>
        <taxon>Eukaryota</taxon>
        <taxon>Metazoa</taxon>
        <taxon>Ecdysozoa</taxon>
        <taxon>Arthropoda</taxon>
        <taxon>Hexapoda</taxon>
        <taxon>Collembola</taxon>
        <taxon>Symphypleona</taxon>
        <taxon>Sminthuridae</taxon>
        <taxon>Allacma</taxon>
    </lineage>
</organism>
<dbReference type="EMBL" id="CAJVCH010230050">
    <property type="protein sequence ID" value="CAG7732380.1"/>
    <property type="molecule type" value="Genomic_DNA"/>
</dbReference>
<feature type="region of interest" description="Disordered" evidence="1">
    <location>
        <begin position="1"/>
        <end position="24"/>
    </location>
</feature>
<reference evidence="2" key="1">
    <citation type="submission" date="2021-06" db="EMBL/GenBank/DDBJ databases">
        <authorList>
            <person name="Hodson N. C."/>
            <person name="Mongue J. A."/>
            <person name="Jaron S. K."/>
        </authorList>
    </citation>
    <scope>NUCLEOTIDE SEQUENCE</scope>
</reference>
<sequence length="221" mass="25116">MSLSFLKNRNKHDQDSGYSSIGPRSVLNASESRKSIIKSSQTCVGKLTPDTEKEKLELIQNALNIVVKESITFHNKVFEGLANKKQPYTERTLTIFHNNLLDDILEAWNHTCSSLSACSIPNLSQILDESQDTLKESINAQLVTNILDYNTSIKKVSNQVKLLTIEADDHYDDLMGEWNPQDKSRKEVQNEHAKVGETVTTIFKERVTEAGLKWGEFWIFE</sequence>
<gene>
    <name evidence="2" type="ORF">AFUS01_LOCUS20900</name>
</gene>
<accession>A0A8J2P5B6</accession>
<name>A0A8J2P5B6_9HEXA</name>